<sequence>GITLSVALISLFTNKPVSPNYGMTGEITLRGKVLPIGGVKEKVLAAKRAGINNLILPGDNEKDLVEIPDHQKTGLNFIFIDRIKEAATVAIVDLRIENK</sequence>
<feature type="domain" description="Lon proteolytic" evidence="1">
    <location>
        <begin position="1"/>
        <end position="93"/>
    </location>
</feature>
<protein>
    <recommendedName>
        <fullName evidence="1">Lon proteolytic domain-containing protein</fullName>
    </recommendedName>
</protein>
<dbReference type="GO" id="GO:0004176">
    <property type="term" value="F:ATP-dependent peptidase activity"/>
    <property type="evidence" value="ECO:0007669"/>
    <property type="project" value="InterPro"/>
</dbReference>
<dbReference type="GO" id="GO:0004252">
    <property type="term" value="F:serine-type endopeptidase activity"/>
    <property type="evidence" value="ECO:0007669"/>
    <property type="project" value="InterPro"/>
</dbReference>
<reference evidence="2" key="1">
    <citation type="journal article" date="2014" name="Front. Microbiol.">
        <title>High frequency of phylogenetically diverse reductive dehalogenase-homologous genes in deep subseafloor sedimentary metagenomes.</title>
        <authorList>
            <person name="Kawai M."/>
            <person name="Futagami T."/>
            <person name="Toyoda A."/>
            <person name="Takaki Y."/>
            <person name="Nishi S."/>
            <person name="Hori S."/>
            <person name="Arai W."/>
            <person name="Tsubouchi T."/>
            <person name="Morono Y."/>
            <person name="Uchiyama I."/>
            <person name="Ito T."/>
            <person name="Fujiyama A."/>
            <person name="Inagaki F."/>
            <person name="Takami H."/>
        </authorList>
    </citation>
    <scope>NUCLEOTIDE SEQUENCE</scope>
    <source>
        <strain evidence="2">Expedition CK06-06</strain>
    </source>
</reference>
<gene>
    <name evidence="2" type="ORF">S06H3_31574</name>
</gene>
<dbReference type="GO" id="GO:0006508">
    <property type="term" value="P:proteolysis"/>
    <property type="evidence" value="ECO:0007669"/>
    <property type="project" value="InterPro"/>
</dbReference>
<dbReference type="InterPro" id="IPR027065">
    <property type="entry name" value="Lon_Prtase"/>
</dbReference>
<proteinExistence type="predicted"/>
<dbReference type="GO" id="GO:0005524">
    <property type="term" value="F:ATP binding"/>
    <property type="evidence" value="ECO:0007669"/>
    <property type="project" value="InterPro"/>
</dbReference>
<dbReference type="AlphaFoldDB" id="X1LUC8"/>
<dbReference type="SUPFAM" id="SSF54211">
    <property type="entry name" value="Ribosomal protein S5 domain 2-like"/>
    <property type="match status" value="1"/>
</dbReference>
<name>X1LUC8_9ZZZZ</name>
<evidence type="ECO:0000259" key="1">
    <source>
        <dbReference type="PROSITE" id="PS51786"/>
    </source>
</evidence>
<feature type="non-terminal residue" evidence="2">
    <location>
        <position position="1"/>
    </location>
</feature>
<comment type="caution">
    <text evidence="2">The sequence shown here is derived from an EMBL/GenBank/DDBJ whole genome shotgun (WGS) entry which is preliminary data.</text>
</comment>
<dbReference type="InterPro" id="IPR008269">
    <property type="entry name" value="Lon_proteolytic"/>
</dbReference>
<dbReference type="PANTHER" id="PTHR10046">
    <property type="entry name" value="ATP DEPENDENT LON PROTEASE FAMILY MEMBER"/>
    <property type="match status" value="1"/>
</dbReference>
<dbReference type="InterPro" id="IPR020568">
    <property type="entry name" value="Ribosomal_Su5_D2-typ_SF"/>
</dbReference>
<dbReference type="Gene3D" id="3.30.230.10">
    <property type="match status" value="1"/>
</dbReference>
<dbReference type="PRINTS" id="PR00830">
    <property type="entry name" value="ENDOLAPTASE"/>
</dbReference>
<dbReference type="Pfam" id="PF05362">
    <property type="entry name" value="Lon_C"/>
    <property type="match status" value="1"/>
</dbReference>
<evidence type="ECO:0000313" key="2">
    <source>
        <dbReference type="EMBL" id="GAI22713.1"/>
    </source>
</evidence>
<dbReference type="GO" id="GO:0030163">
    <property type="term" value="P:protein catabolic process"/>
    <property type="evidence" value="ECO:0007669"/>
    <property type="project" value="InterPro"/>
</dbReference>
<dbReference type="PROSITE" id="PS51786">
    <property type="entry name" value="LON_PROTEOLYTIC"/>
    <property type="match status" value="1"/>
</dbReference>
<dbReference type="InterPro" id="IPR014721">
    <property type="entry name" value="Ribsml_uS5_D2-typ_fold_subgr"/>
</dbReference>
<dbReference type="EMBL" id="BARV01018710">
    <property type="protein sequence ID" value="GAI22713.1"/>
    <property type="molecule type" value="Genomic_DNA"/>
</dbReference>
<organism evidence="2">
    <name type="scientific">marine sediment metagenome</name>
    <dbReference type="NCBI Taxonomy" id="412755"/>
    <lineage>
        <taxon>unclassified sequences</taxon>
        <taxon>metagenomes</taxon>
        <taxon>ecological metagenomes</taxon>
    </lineage>
</organism>
<accession>X1LUC8</accession>